<keyword evidence="6" id="KW-0547">Nucleotide-binding</keyword>
<evidence type="ECO:0000256" key="1">
    <source>
        <dbReference type="ARBA" id="ARBA00001946"/>
    </source>
</evidence>
<dbReference type="AlphaFoldDB" id="C1A3N8"/>
<evidence type="ECO:0000256" key="8">
    <source>
        <dbReference type="ARBA" id="ARBA00022842"/>
    </source>
</evidence>
<evidence type="ECO:0000256" key="2">
    <source>
        <dbReference type="ARBA" id="ARBA00022649"/>
    </source>
</evidence>
<protein>
    <recommendedName>
        <fullName evidence="10">Polymerase nucleotidyl transferase domain-containing protein</fullName>
    </recommendedName>
</protein>
<keyword evidence="7" id="KW-0067">ATP-binding</keyword>
<dbReference type="GO" id="GO:0005524">
    <property type="term" value="F:ATP binding"/>
    <property type="evidence" value="ECO:0007669"/>
    <property type="project" value="UniProtKB-KW"/>
</dbReference>
<evidence type="ECO:0000256" key="6">
    <source>
        <dbReference type="ARBA" id="ARBA00022741"/>
    </source>
</evidence>
<keyword evidence="3" id="KW-0808">Transferase</keyword>
<keyword evidence="5" id="KW-0479">Metal-binding</keyword>
<dbReference type="HOGENOM" id="CLU_130257_10_1_0"/>
<evidence type="ECO:0000313" key="11">
    <source>
        <dbReference type="EMBL" id="BAH37115.1"/>
    </source>
</evidence>
<accession>C1A3N8</accession>
<dbReference type="GO" id="GO:0016779">
    <property type="term" value="F:nucleotidyltransferase activity"/>
    <property type="evidence" value="ECO:0007669"/>
    <property type="project" value="UniProtKB-KW"/>
</dbReference>
<dbReference type="Pfam" id="PF01909">
    <property type="entry name" value="NTP_transf_2"/>
    <property type="match status" value="1"/>
</dbReference>
<sequence length="107" mass="12105">MHMNATPLTRNDVLLRLAETQREIFRLGVQRLALFGSVQRNEARSDSDVDVLVEFVPGKKTFDHLIALGEILEETLGRRVELVTTESLSPYLRPYILAEAQDVLRAA</sequence>
<evidence type="ECO:0000259" key="10">
    <source>
        <dbReference type="Pfam" id="PF01909"/>
    </source>
</evidence>
<dbReference type="eggNOG" id="COG1669">
    <property type="taxonomic scope" value="Bacteria"/>
</dbReference>
<organism evidence="11 12">
    <name type="scientific">Gemmatimonas aurantiaca (strain DSM 14586 / JCM 11422 / NBRC 100505 / T-27)</name>
    <dbReference type="NCBI Taxonomy" id="379066"/>
    <lineage>
        <taxon>Bacteria</taxon>
        <taxon>Pseudomonadati</taxon>
        <taxon>Gemmatimonadota</taxon>
        <taxon>Gemmatimonadia</taxon>
        <taxon>Gemmatimonadales</taxon>
        <taxon>Gemmatimonadaceae</taxon>
        <taxon>Gemmatimonas</taxon>
    </lineage>
</organism>
<keyword evidence="8" id="KW-0460">Magnesium</keyword>
<comment type="similarity">
    <text evidence="9">Belongs to the MntA antitoxin family.</text>
</comment>
<dbReference type="KEGG" id="gau:GAU_0073"/>
<dbReference type="STRING" id="379066.GAU_0073"/>
<reference evidence="12" key="1">
    <citation type="submission" date="2006-03" db="EMBL/GenBank/DDBJ databases">
        <title>Complete genome sequence of Gemmatimonas aurantiaca T-27 that represents a novel phylum Gemmatimonadetes.</title>
        <authorList>
            <person name="Takasaki K."/>
            <person name="Ichikawa N."/>
            <person name="Miura H."/>
            <person name="Matsushita S."/>
            <person name="Watanabe Y."/>
            <person name="Oguchi A."/>
            <person name="Ankai A."/>
            <person name="Yashiro I."/>
            <person name="Takahashi M."/>
            <person name="Terui Y."/>
            <person name="Fukui S."/>
            <person name="Yokoyama H."/>
            <person name="Tanikawa S."/>
            <person name="Hanada S."/>
            <person name="Kamagata Y."/>
            <person name="Fujita N."/>
        </authorList>
    </citation>
    <scope>NUCLEOTIDE SEQUENCE [LARGE SCALE GENOMIC DNA]</scope>
    <source>
        <strain evidence="12">T-27 / DSM 14586 / JCM 11422 / NBRC 100505</strain>
    </source>
</reference>
<comment type="cofactor">
    <cofactor evidence="1">
        <name>Mg(2+)</name>
        <dbReference type="ChEBI" id="CHEBI:18420"/>
    </cofactor>
</comment>
<dbReference type="PANTHER" id="PTHR33571:SF12">
    <property type="entry name" value="BSL3053 PROTEIN"/>
    <property type="match status" value="1"/>
</dbReference>
<evidence type="ECO:0000256" key="3">
    <source>
        <dbReference type="ARBA" id="ARBA00022679"/>
    </source>
</evidence>
<dbReference type="InterPro" id="IPR002934">
    <property type="entry name" value="Polymerase_NTP_transf_dom"/>
</dbReference>
<dbReference type="EMBL" id="AP009153">
    <property type="protein sequence ID" value="BAH37115.1"/>
    <property type="molecule type" value="Genomic_DNA"/>
</dbReference>
<dbReference type="InterPro" id="IPR052038">
    <property type="entry name" value="Type-VII_TA_antitoxin"/>
</dbReference>
<dbReference type="InterPro" id="IPR043519">
    <property type="entry name" value="NT_sf"/>
</dbReference>
<evidence type="ECO:0000256" key="5">
    <source>
        <dbReference type="ARBA" id="ARBA00022723"/>
    </source>
</evidence>
<dbReference type="Proteomes" id="UP000002209">
    <property type="component" value="Chromosome"/>
</dbReference>
<evidence type="ECO:0000256" key="9">
    <source>
        <dbReference type="ARBA" id="ARBA00038276"/>
    </source>
</evidence>
<dbReference type="CDD" id="cd05403">
    <property type="entry name" value="NT_KNTase_like"/>
    <property type="match status" value="1"/>
</dbReference>
<keyword evidence="4" id="KW-0548">Nucleotidyltransferase</keyword>
<keyword evidence="2" id="KW-1277">Toxin-antitoxin system</keyword>
<dbReference type="Gene3D" id="3.30.460.10">
    <property type="entry name" value="Beta Polymerase, domain 2"/>
    <property type="match status" value="1"/>
</dbReference>
<dbReference type="GO" id="GO:0046872">
    <property type="term" value="F:metal ion binding"/>
    <property type="evidence" value="ECO:0007669"/>
    <property type="project" value="UniProtKB-KW"/>
</dbReference>
<dbReference type="SUPFAM" id="SSF81301">
    <property type="entry name" value="Nucleotidyltransferase"/>
    <property type="match status" value="1"/>
</dbReference>
<gene>
    <name evidence="11" type="ordered locus">GAU_0073</name>
</gene>
<keyword evidence="12" id="KW-1185">Reference proteome</keyword>
<name>C1A3N8_GEMAT</name>
<evidence type="ECO:0000256" key="7">
    <source>
        <dbReference type="ARBA" id="ARBA00022840"/>
    </source>
</evidence>
<proteinExistence type="inferred from homology"/>
<evidence type="ECO:0000313" key="12">
    <source>
        <dbReference type="Proteomes" id="UP000002209"/>
    </source>
</evidence>
<dbReference type="PANTHER" id="PTHR33571">
    <property type="entry name" value="SSL8005 PROTEIN"/>
    <property type="match status" value="1"/>
</dbReference>
<evidence type="ECO:0000256" key="4">
    <source>
        <dbReference type="ARBA" id="ARBA00022695"/>
    </source>
</evidence>
<feature type="domain" description="Polymerase nucleotidyl transferase" evidence="10">
    <location>
        <begin position="24"/>
        <end position="101"/>
    </location>
</feature>